<dbReference type="InterPro" id="IPR029068">
    <property type="entry name" value="Glyas_Bleomycin-R_OHBP_Dase"/>
</dbReference>
<keyword evidence="2" id="KW-0560">Oxidoreductase</keyword>
<dbReference type="InterPro" id="IPR004360">
    <property type="entry name" value="Glyas_Fos-R_dOase_dom"/>
</dbReference>
<gene>
    <name evidence="2" type="ORF">SAMN06265380_11417</name>
</gene>
<dbReference type="EMBL" id="FXTE01000014">
    <property type="protein sequence ID" value="SMO88045.1"/>
    <property type="molecule type" value="Genomic_DNA"/>
</dbReference>
<keyword evidence="2" id="KW-0223">Dioxygenase</keyword>
<organism evidence="2 3">
    <name type="scientific">Ruegeria faecimaris</name>
    <dbReference type="NCBI Taxonomy" id="686389"/>
    <lineage>
        <taxon>Bacteria</taxon>
        <taxon>Pseudomonadati</taxon>
        <taxon>Pseudomonadota</taxon>
        <taxon>Alphaproteobacteria</taxon>
        <taxon>Rhodobacterales</taxon>
        <taxon>Roseobacteraceae</taxon>
        <taxon>Ruegeria</taxon>
    </lineage>
</organism>
<dbReference type="Pfam" id="PF00903">
    <property type="entry name" value="Glyoxalase"/>
    <property type="match status" value="1"/>
</dbReference>
<dbReference type="Gene3D" id="3.10.180.10">
    <property type="entry name" value="2,3-Dihydroxybiphenyl 1,2-Dioxygenase, domain 1"/>
    <property type="match status" value="1"/>
</dbReference>
<evidence type="ECO:0000259" key="1">
    <source>
        <dbReference type="PROSITE" id="PS51819"/>
    </source>
</evidence>
<dbReference type="SUPFAM" id="SSF54593">
    <property type="entry name" value="Glyoxalase/Bleomycin resistance protein/Dihydroxybiphenyl dioxygenase"/>
    <property type="match status" value="1"/>
</dbReference>
<dbReference type="InterPro" id="IPR037523">
    <property type="entry name" value="VOC_core"/>
</dbReference>
<accession>A0A521EVV5</accession>
<name>A0A521EVV5_9RHOB</name>
<dbReference type="AlphaFoldDB" id="A0A521EVV5"/>
<reference evidence="2 3" key="1">
    <citation type="submission" date="2017-05" db="EMBL/GenBank/DDBJ databases">
        <authorList>
            <person name="Varghese N."/>
            <person name="Submissions S."/>
        </authorList>
    </citation>
    <scope>NUCLEOTIDE SEQUENCE [LARGE SCALE GENOMIC DNA]</scope>
    <source>
        <strain evidence="2 3">DSM 28009</strain>
    </source>
</reference>
<evidence type="ECO:0000313" key="2">
    <source>
        <dbReference type="EMBL" id="SMO88045.1"/>
    </source>
</evidence>
<dbReference type="OrthoDB" id="2613830at2"/>
<dbReference type="Proteomes" id="UP000319555">
    <property type="component" value="Unassembled WGS sequence"/>
</dbReference>
<dbReference type="RefSeq" id="WP_142639345.1">
    <property type="nucleotide sequence ID" value="NZ_CANMQC010000013.1"/>
</dbReference>
<feature type="domain" description="VOC" evidence="1">
    <location>
        <begin position="8"/>
        <end position="132"/>
    </location>
</feature>
<dbReference type="GO" id="GO:0051213">
    <property type="term" value="F:dioxygenase activity"/>
    <property type="evidence" value="ECO:0007669"/>
    <property type="project" value="UniProtKB-KW"/>
</dbReference>
<proteinExistence type="predicted"/>
<evidence type="ECO:0000313" key="3">
    <source>
        <dbReference type="Proteomes" id="UP000319555"/>
    </source>
</evidence>
<keyword evidence="3" id="KW-1185">Reference proteome</keyword>
<dbReference type="PROSITE" id="PS51819">
    <property type="entry name" value="VOC"/>
    <property type="match status" value="1"/>
</dbReference>
<dbReference type="CDD" id="cd06587">
    <property type="entry name" value="VOC"/>
    <property type="match status" value="1"/>
</dbReference>
<sequence>MKREDVLGIDHLGLTVSDLDATRTFFVDALGWEVFGSNPDYPAVYVTNGAAKLTLWQQKGTGLQGFDRHKNVGLHHVALKVPDEEALTAVFDAVKDWPAVVVEFAPEPSGSGPKLHFMILEPGGNRIEFSYDPR</sequence>
<protein>
    <submittedName>
        <fullName evidence="2">Catechol 2,3-dioxygenase</fullName>
    </submittedName>
</protein>